<keyword evidence="1" id="KW-0812">Transmembrane</keyword>
<proteinExistence type="predicted"/>
<evidence type="ECO:0000256" key="1">
    <source>
        <dbReference type="SAM" id="Phobius"/>
    </source>
</evidence>
<evidence type="ECO:0000313" key="5">
    <source>
        <dbReference type="Proteomes" id="UP001172457"/>
    </source>
</evidence>
<evidence type="ECO:0000313" key="4">
    <source>
        <dbReference type="EMBL" id="KAJ9543280.1"/>
    </source>
</evidence>
<dbReference type="EMBL" id="JARYMX010000006">
    <property type="protein sequence ID" value="KAJ9543280.1"/>
    <property type="molecule type" value="Genomic_DNA"/>
</dbReference>
<keyword evidence="5" id="KW-1185">Reference proteome</keyword>
<reference evidence="4" key="1">
    <citation type="submission" date="2023-03" db="EMBL/GenBank/DDBJ databases">
        <title>Chromosome-scale reference genome and RAD-based genetic map of yellow starthistle (Centaurea solstitialis) reveal putative structural variation and QTLs associated with invader traits.</title>
        <authorList>
            <person name="Reatini B."/>
            <person name="Cang F.A."/>
            <person name="Jiang Q."/>
            <person name="Mckibben M.T.W."/>
            <person name="Barker M.S."/>
            <person name="Rieseberg L.H."/>
            <person name="Dlugosch K.M."/>
        </authorList>
    </citation>
    <scope>NUCLEOTIDE SEQUENCE</scope>
    <source>
        <strain evidence="4">CAN-66</strain>
        <tissue evidence="4">Leaf</tissue>
    </source>
</reference>
<accession>A0AA38SVQ5</accession>
<dbReference type="PROSITE" id="PS50878">
    <property type="entry name" value="RT_POL"/>
    <property type="match status" value="1"/>
</dbReference>
<evidence type="ECO:0000256" key="2">
    <source>
        <dbReference type="SAM" id="SignalP"/>
    </source>
</evidence>
<keyword evidence="1" id="KW-0472">Membrane</keyword>
<feature type="domain" description="Reverse transcriptase" evidence="3">
    <location>
        <begin position="1"/>
        <end position="159"/>
    </location>
</feature>
<dbReference type="Pfam" id="PF00078">
    <property type="entry name" value="RVT_1"/>
    <property type="match status" value="1"/>
</dbReference>
<evidence type="ECO:0000259" key="3">
    <source>
        <dbReference type="PROSITE" id="PS50878"/>
    </source>
</evidence>
<keyword evidence="1" id="KW-1133">Transmembrane helix</keyword>
<name>A0AA38SVQ5_9ASTR</name>
<feature type="chain" id="PRO_5041341121" description="Reverse transcriptase domain-containing protein" evidence="2">
    <location>
        <begin position="30"/>
        <end position="391"/>
    </location>
</feature>
<comment type="caution">
    <text evidence="4">The sequence shown here is derived from an EMBL/GenBank/DDBJ whole genome shotgun (WGS) entry which is preliminary data.</text>
</comment>
<organism evidence="4 5">
    <name type="scientific">Centaurea solstitialis</name>
    <name type="common">yellow star-thistle</name>
    <dbReference type="NCBI Taxonomy" id="347529"/>
    <lineage>
        <taxon>Eukaryota</taxon>
        <taxon>Viridiplantae</taxon>
        <taxon>Streptophyta</taxon>
        <taxon>Embryophyta</taxon>
        <taxon>Tracheophyta</taxon>
        <taxon>Spermatophyta</taxon>
        <taxon>Magnoliopsida</taxon>
        <taxon>eudicotyledons</taxon>
        <taxon>Gunneridae</taxon>
        <taxon>Pentapetalae</taxon>
        <taxon>asterids</taxon>
        <taxon>campanulids</taxon>
        <taxon>Asterales</taxon>
        <taxon>Asteraceae</taxon>
        <taxon>Carduoideae</taxon>
        <taxon>Cardueae</taxon>
        <taxon>Centaureinae</taxon>
        <taxon>Centaurea</taxon>
    </lineage>
</organism>
<dbReference type="PANTHER" id="PTHR33116:SF79">
    <property type="entry name" value="REVERSE TRANSCRIPTASE DOMAIN, ZINC FINGER, CCHC-TYPE-RELATED"/>
    <property type="match status" value="1"/>
</dbReference>
<gene>
    <name evidence="4" type="ORF">OSB04_022987</name>
</gene>
<dbReference type="PANTHER" id="PTHR33116">
    <property type="entry name" value="REVERSE TRANSCRIPTASE ZINC-BINDING DOMAIN-CONTAINING PROTEIN-RELATED-RELATED"/>
    <property type="match status" value="1"/>
</dbReference>
<feature type="signal peptide" evidence="2">
    <location>
        <begin position="1"/>
        <end position="29"/>
    </location>
</feature>
<dbReference type="InterPro" id="IPR000477">
    <property type="entry name" value="RT_dom"/>
</dbReference>
<protein>
    <recommendedName>
        <fullName evidence="3">Reverse transcriptase domain-containing protein</fullName>
    </recommendedName>
</protein>
<feature type="transmembrane region" description="Helical" evidence="1">
    <location>
        <begin position="367"/>
        <end position="390"/>
    </location>
</feature>
<keyword evidence="2" id="KW-0732">Signal</keyword>
<sequence length="391" mass="43353">MNFGQKWRKWIHGCLSSAMVSVLINGSSSKEFCMGKGLRQGDPLAPFLFIIAAEACNIAMKEAREIGIFHGVRLPKDGPLISRLQYADDALFLKVWSRSNMANLIRILRCFHLSSGLKVNLNKSQLLGIGVDGTEVEVVARNFHCKSGTFPIKYLGLPLGCLMNKGENWAPIINKFTARLSNWKSTSLSYGGRLTLAKSVLDGSKKIAWTSWNLVCSDKTKGGLGVGSPKVMNLAFLTKWWWRFKTENNSLWKKTIQSLHGDYGGLNKATPSGSFPGIWNNILKIDKDFEKDPKRDLVWWGFYISIAQGNLSILDWADSLNLIGEKGKAFKEVISTFIWRLLFSGLSNDRAYKASSTNGLNGVILPSLVYLRDLLLVLLGLGVGVVSLVCL</sequence>
<dbReference type="Proteomes" id="UP001172457">
    <property type="component" value="Chromosome 6"/>
</dbReference>
<dbReference type="AlphaFoldDB" id="A0AA38SVQ5"/>